<dbReference type="InterPro" id="IPR007676">
    <property type="entry name" value="Ribophorin_I"/>
</dbReference>
<dbReference type="AlphaFoldDB" id="D8PNZ4"/>
<dbReference type="PANTHER" id="PTHR21049:SF0">
    <property type="entry name" value="DOLICHYL-DIPHOSPHOOLIGOSACCHARIDE--PROTEIN GLYCOSYLTRANSFERASE SUBUNIT 1"/>
    <property type="match status" value="1"/>
</dbReference>
<organism evidence="12">
    <name type="scientific">Schizophyllum commune (strain H4-8 / FGSC 9210)</name>
    <name type="common">Split gill fungus</name>
    <dbReference type="NCBI Taxonomy" id="578458"/>
    <lineage>
        <taxon>Eukaryota</taxon>
        <taxon>Fungi</taxon>
        <taxon>Dikarya</taxon>
        <taxon>Basidiomycota</taxon>
        <taxon>Agaricomycotina</taxon>
        <taxon>Agaricomycetes</taxon>
        <taxon>Agaricomycetidae</taxon>
        <taxon>Agaricales</taxon>
        <taxon>Schizophyllaceae</taxon>
        <taxon>Schizophyllum</taxon>
    </lineage>
</organism>
<dbReference type="OMA" id="THYTLGY"/>
<keyword evidence="9 10" id="KW-0472">Membrane</keyword>
<keyword evidence="5 10" id="KW-0812">Transmembrane</keyword>
<evidence type="ECO:0000256" key="10">
    <source>
        <dbReference type="RuleBase" id="RU361143"/>
    </source>
</evidence>
<dbReference type="GO" id="GO:0008250">
    <property type="term" value="C:oligosaccharyltransferase complex"/>
    <property type="evidence" value="ECO:0007669"/>
    <property type="project" value="UniProtKB-UniRule"/>
</dbReference>
<evidence type="ECO:0000256" key="2">
    <source>
        <dbReference type="ARBA" id="ARBA00004115"/>
    </source>
</evidence>
<evidence type="ECO:0000256" key="9">
    <source>
        <dbReference type="ARBA" id="ARBA00023136"/>
    </source>
</evidence>
<comment type="function">
    <text evidence="1 10">Subunit of the oligosaccharyl transferase (OST) complex that catalyzes the initial transfer of a defined glycan (Glc(3)Man(9)GlcNAc(2) in eukaryotes) from the lipid carrier dolichol-pyrophosphate to an asparagine residue within an Asn-X-Ser/Thr consensus motif in nascent polypeptide chains, the first step in protein N-glycosylation. N-glycosylation occurs cotranslationally and the complex associates with the Sec61 complex at the channel-forming translocon complex that mediates protein translocation across the endoplasmic reticulum (ER). All subunits are required for a maximal enzyme activity.</text>
</comment>
<dbReference type="Proteomes" id="UP000007431">
    <property type="component" value="Unassembled WGS sequence"/>
</dbReference>
<name>D8PNZ4_SCHCM</name>
<dbReference type="InParanoid" id="D8PNZ4"/>
<comment type="pathway">
    <text evidence="3 10">Protein modification; protein glycosylation.</text>
</comment>
<proteinExistence type="inferred from homology"/>
<dbReference type="VEuPathDB" id="FungiDB:SCHCODRAFT_02621436"/>
<comment type="subunit">
    <text evidence="10">Component of the oligosaccharyltransferase (OST) complex.</text>
</comment>
<reference evidence="11 12" key="1">
    <citation type="journal article" date="2010" name="Nat. Biotechnol.">
        <title>Genome sequence of the model mushroom Schizophyllum commune.</title>
        <authorList>
            <person name="Ohm R.A."/>
            <person name="de Jong J.F."/>
            <person name="Lugones L.G."/>
            <person name="Aerts A."/>
            <person name="Kothe E."/>
            <person name="Stajich J.E."/>
            <person name="de Vries R.P."/>
            <person name="Record E."/>
            <person name="Levasseur A."/>
            <person name="Baker S.E."/>
            <person name="Bartholomew K.A."/>
            <person name="Coutinho P.M."/>
            <person name="Erdmann S."/>
            <person name="Fowler T.J."/>
            <person name="Gathman A.C."/>
            <person name="Lombard V."/>
            <person name="Henrissat B."/>
            <person name="Knabe N."/>
            <person name="Kuees U."/>
            <person name="Lilly W.W."/>
            <person name="Lindquist E."/>
            <person name="Lucas S."/>
            <person name="Magnuson J.K."/>
            <person name="Piumi F."/>
            <person name="Raudaskoski M."/>
            <person name="Salamov A."/>
            <person name="Schmutz J."/>
            <person name="Schwarze F.W.M.R."/>
            <person name="vanKuyk P.A."/>
            <person name="Horton J.S."/>
            <person name="Grigoriev I.V."/>
            <person name="Woesten H.A.B."/>
        </authorList>
    </citation>
    <scope>NUCLEOTIDE SEQUENCE [LARGE SCALE GENOMIC DNA]</scope>
    <source>
        <strain evidence="12">H4-8 / FGSC 9210</strain>
    </source>
</reference>
<dbReference type="UniPathway" id="UPA00378"/>
<evidence type="ECO:0000256" key="1">
    <source>
        <dbReference type="ARBA" id="ARBA00002791"/>
    </source>
</evidence>
<dbReference type="EMBL" id="GL377302">
    <property type="protein sequence ID" value="EFJ02935.1"/>
    <property type="molecule type" value="Genomic_DNA"/>
</dbReference>
<dbReference type="HOGENOM" id="CLU_031381_1_0_1"/>
<comment type="similarity">
    <text evidence="4 10">Belongs to the OST1 family.</text>
</comment>
<keyword evidence="12" id="KW-1185">Reference proteome</keyword>
<evidence type="ECO:0000256" key="5">
    <source>
        <dbReference type="ARBA" id="ARBA00022692"/>
    </source>
</evidence>
<evidence type="ECO:0000313" key="12">
    <source>
        <dbReference type="Proteomes" id="UP000007431"/>
    </source>
</evidence>
<keyword evidence="8 10" id="KW-1133">Transmembrane helix</keyword>
<protein>
    <recommendedName>
        <fullName evidence="10">Dolichyl-diphosphooligosaccharide--protein glycosyltransferase subunit 1</fullName>
    </recommendedName>
</protein>
<dbReference type="KEGG" id="scm:SCHCO_02621436"/>
<evidence type="ECO:0000256" key="8">
    <source>
        <dbReference type="ARBA" id="ARBA00022989"/>
    </source>
</evidence>
<evidence type="ECO:0000256" key="6">
    <source>
        <dbReference type="ARBA" id="ARBA00022729"/>
    </source>
</evidence>
<dbReference type="GO" id="GO:0018279">
    <property type="term" value="P:protein N-linked glycosylation via asparagine"/>
    <property type="evidence" value="ECO:0007669"/>
    <property type="project" value="TreeGrafter"/>
</dbReference>
<dbReference type="eggNOG" id="KOG2291">
    <property type="taxonomic scope" value="Eukaryota"/>
</dbReference>
<evidence type="ECO:0000256" key="7">
    <source>
        <dbReference type="ARBA" id="ARBA00022824"/>
    </source>
</evidence>
<gene>
    <name evidence="11" type="ORF">SCHCODRAFT_63008</name>
</gene>
<dbReference type="GeneID" id="9585847"/>
<dbReference type="FunCoup" id="D8PNZ4">
    <property type="interactions" value="645"/>
</dbReference>
<dbReference type="STRING" id="578458.D8PNZ4"/>
<keyword evidence="6" id="KW-0732">Signal</keyword>
<comment type="subcellular location">
    <subcellularLocation>
        <location evidence="2 10">Endoplasmic reticulum membrane</location>
        <topology evidence="2 10">Single-pass type I membrane protein</topology>
    </subcellularLocation>
</comment>
<evidence type="ECO:0000256" key="4">
    <source>
        <dbReference type="ARBA" id="ARBA00008905"/>
    </source>
</evidence>
<keyword evidence="7 10" id="KW-0256">Endoplasmic reticulum</keyword>
<evidence type="ECO:0000313" key="11">
    <source>
        <dbReference type="EMBL" id="EFJ02935.1"/>
    </source>
</evidence>
<accession>D8PNZ4</accession>
<dbReference type="OrthoDB" id="310030at2759"/>
<sequence length="398" mass="44198">MRSASDVHLVDVVLPERVEAGAALTLVLDTVQTHATWPWPDHAKQTDDQALKYKTGLFVVSPYETHVQRTKLRLASPDVLSYTTPENLDAFTKDVPVTKSGATITYGPYETIPPSATKDFAESTQQSVVVHYKYDYPVYEVTEYTRAAEISHWGANLNIQDEVTLYNAGPKLKGQFSRLDYQGQAYFKRSNPLIIPGLALHLPAGVRDVYYYDQIGNVSTSALRTPPKSASAKRAANQFSLLEMRPRYPILGGWKYSFTLGWDAPLGDSASYDAKTGTYIAEVPIMLGLPAAVVDELTVKIVLPEGATDVDYVLPFPAISQSSDTHITYLDTTGRPELIFKYKDLTEKHAQAIYVSYKVSTAAHLKKPITVATALLGLFTFAVYARRIDLSIHKQRKQ</sequence>
<evidence type="ECO:0000256" key="3">
    <source>
        <dbReference type="ARBA" id="ARBA00004922"/>
    </source>
</evidence>
<feature type="transmembrane region" description="Helical" evidence="10">
    <location>
        <begin position="369"/>
        <end position="388"/>
    </location>
</feature>
<dbReference type="PANTHER" id="PTHR21049">
    <property type="entry name" value="RIBOPHORIN I"/>
    <property type="match status" value="1"/>
</dbReference>
<dbReference type="Pfam" id="PF04597">
    <property type="entry name" value="Ribophorin_I"/>
    <property type="match status" value="1"/>
</dbReference>